<gene>
    <name evidence="10" type="ORF">LCIT_07540</name>
</gene>
<dbReference type="InterPro" id="IPR016084">
    <property type="entry name" value="Haem_Oase-like_multi-hlx"/>
</dbReference>
<accession>A0A5A5U0E9</accession>
<dbReference type="AlphaFoldDB" id="A0A5A5U0E9"/>
<dbReference type="NCBIfam" id="TIGR04306">
    <property type="entry name" value="salvage_TenA"/>
    <property type="match status" value="1"/>
</dbReference>
<dbReference type="GO" id="GO:0005829">
    <property type="term" value="C:cytosol"/>
    <property type="evidence" value="ECO:0007669"/>
    <property type="project" value="TreeGrafter"/>
</dbReference>
<evidence type="ECO:0000256" key="2">
    <source>
        <dbReference type="ARBA" id="ARBA00004948"/>
    </source>
</evidence>
<sequence length="223" mass="25880">MSFSETLLERAQPMMSAIMSHPFVEAIANGQVPHNVLNYYVEQDEHYLKDYLQVTSLAITKTTNAEDITNLLATAAFVQNESQAHEVMLGITGHHIENWQREPETKRYTDHMYASAYHGTYADAIAVLLPCAWSYAVIGEQLVSRGANREQNPLKEWIELYAPQKNSDTPDYNIWRFEALNRAVTTLNNEQKEHVAQTFLCSLEMEWHFWEAAWQQKTWQFQH</sequence>
<comment type="catalytic activity">
    <reaction evidence="8 9">
        <text>thiamine + H2O = 5-(2-hydroxyethyl)-4-methylthiazole + 4-amino-5-hydroxymethyl-2-methylpyrimidine + H(+)</text>
        <dbReference type="Rhea" id="RHEA:17509"/>
        <dbReference type="ChEBI" id="CHEBI:15377"/>
        <dbReference type="ChEBI" id="CHEBI:15378"/>
        <dbReference type="ChEBI" id="CHEBI:16892"/>
        <dbReference type="ChEBI" id="CHEBI:17957"/>
        <dbReference type="ChEBI" id="CHEBI:18385"/>
        <dbReference type="EC" id="3.5.99.2"/>
    </reaction>
</comment>
<dbReference type="UniPathway" id="UPA00060"/>
<evidence type="ECO:0000256" key="9">
    <source>
        <dbReference type="RuleBase" id="RU363093"/>
    </source>
</evidence>
<dbReference type="InterPro" id="IPR027574">
    <property type="entry name" value="Thiaminase_II"/>
</dbReference>
<evidence type="ECO:0000256" key="5">
    <source>
        <dbReference type="ARBA" id="ARBA00012684"/>
    </source>
</evidence>
<dbReference type="GO" id="GO:0009229">
    <property type="term" value="P:thiamine diphosphate biosynthetic process"/>
    <property type="evidence" value="ECO:0007669"/>
    <property type="project" value="UniProtKB-UniPathway"/>
</dbReference>
<dbReference type="InterPro" id="IPR050967">
    <property type="entry name" value="Thiamine_Salvage_TenA"/>
</dbReference>
<dbReference type="InterPro" id="IPR004305">
    <property type="entry name" value="Thiaminase-2/PQQC"/>
</dbReference>
<keyword evidence="7 9" id="KW-0784">Thiamine biosynthesis</keyword>
<evidence type="ECO:0000256" key="1">
    <source>
        <dbReference type="ARBA" id="ARBA00001881"/>
    </source>
</evidence>
<name>A0A5A5U0E9_LEUCI</name>
<comment type="caution">
    <text evidence="10">The sequence shown here is derived from an EMBL/GenBank/DDBJ whole genome shotgun (WGS) entry which is preliminary data.</text>
</comment>
<keyword evidence="9 10" id="KW-0378">Hydrolase</keyword>
<evidence type="ECO:0000313" key="10">
    <source>
        <dbReference type="EMBL" id="GDZ83512.1"/>
    </source>
</evidence>
<dbReference type="SUPFAM" id="SSF48613">
    <property type="entry name" value="Heme oxygenase-like"/>
    <property type="match status" value="1"/>
</dbReference>
<comment type="function">
    <text evidence="9">Catalyzes an amino-pyrimidine hydrolysis reaction at the C5' of the pyrimidine moiety of thiamine compounds, a reaction that is part of a thiamine salvage pathway.</text>
</comment>
<proteinExistence type="inferred from homology"/>
<comment type="similarity">
    <text evidence="3 9">Belongs to the TenA family.</text>
</comment>
<dbReference type="Proteomes" id="UP000323274">
    <property type="component" value="Unassembled WGS sequence"/>
</dbReference>
<evidence type="ECO:0000256" key="6">
    <source>
        <dbReference type="ARBA" id="ARBA00013647"/>
    </source>
</evidence>
<dbReference type="Pfam" id="PF03070">
    <property type="entry name" value="TENA_THI-4"/>
    <property type="match status" value="1"/>
</dbReference>
<dbReference type="EMBL" id="BJJW01000005">
    <property type="protein sequence ID" value="GDZ83512.1"/>
    <property type="molecule type" value="Genomic_DNA"/>
</dbReference>
<dbReference type="RefSeq" id="WP_004901410.1">
    <property type="nucleotide sequence ID" value="NZ_BJJW01000005.1"/>
</dbReference>
<comment type="catalytic activity">
    <reaction evidence="1 9">
        <text>4-amino-5-aminomethyl-2-methylpyrimidine + H2O = 4-amino-5-hydroxymethyl-2-methylpyrimidine + NH4(+)</text>
        <dbReference type="Rhea" id="RHEA:31799"/>
        <dbReference type="ChEBI" id="CHEBI:15377"/>
        <dbReference type="ChEBI" id="CHEBI:16892"/>
        <dbReference type="ChEBI" id="CHEBI:28938"/>
        <dbReference type="ChEBI" id="CHEBI:63416"/>
        <dbReference type="EC" id="3.5.99.2"/>
    </reaction>
</comment>
<reference evidence="10 11" key="1">
    <citation type="submission" date="2019-04" db="EMBL/GenBank/DDBJ databases">
        <title>A pseudo-fructophilic Leuconostoc citreum strain F192-5 isolated from peel of satsuma mandarin: the first report for isolation and characterization of strain-dependent fructophilic-like characteristics.</title>
        <authorList>
            <person name="Maeno S."/>
            <person name="Tanizawa Y."/>
            <person name="Kajikawa A."/>
            <person name="Kanesaki Y."/>
            <person name="Kubota E."/>
            <person name="Arita M."/>
            <person name="Leon D."/>
            <person name="Endo A."/>
        </authorList>
    </citation>
    <scope>NUCLEOTIDE SEQUENCE [LARGE SCALE GENOMIC DNA]</scope>
    <source>
        <strain evidence="10 11">F192-5</strain>
    </source>
</reference>
<evidence type="ECO:0000256" key="7">
    <source>
        <dbReference type="ARBA" id="ARBA00022977"/>
    </source>
</evidence>
<evidence type="ECO:0000256" key="4">
    <source>
        <dbReference type="ARBA" id="ARBA00011881"/>
    </source>
</evidence>
<dbReference type="EC" id="3.5.99.2" evidence="5 9"/>
<dbReference type="CDD" id="cd19360">
    <property type="entry name" value="TenA_C_SaTenA-like"/>
    <property type="match status" value="1"/>
</dbReference>
<evidence type="ECO:0000313" key="11">
    <source>
        <dbReference type="Proteomes" id="UP000323274"/>
    </source>
</evidence>
<dbReference type="OMA" id="SAHHYIR"/>
<organism evidence="10 11">
    <name type="scientific">Leuconostoc citreum</name>
    <dbReference type="NCBI Taxonomy" id="33964"/>
    <lineage>
        <taxon>Bacteria</taxon>
        <taxon>Bacillati</taxon>
        <taxon>Bacillota</taxon>
        <taxon>Bacilli</taxon>
        <taxon>Lactobacillales</taxon>
        <taxon>Lactobacillaceae</taxon>
        <taxon>Leuconostoc</taxon>
    </lineage>
</organism>
<dbReference type="Gene3D" id="1.20.910.10">
    <property type="entry name" value="Heme oxygenase-like"/>
    <property type="match status" value="1"/>
</dbReference>
<dbReference type="PANTHER" id="PTHR43198:SF2">
    <property type="entry name" value="SI:CH1073-67J19.1-RELATED"/>
    <property type="match status" value="1"/>
</dbReference>
<dbReference type="GO" id="GO:0009228">
    <property type="term" value="P:thiamine biosynthetic process"/>
    <property type="evidence" value="ECO:0007669"/>
    <property type="project" value="UniProtKB-KW"/>
</dbReference>
<protein>
    <recommendedName>
        <fullName evidence="6 9">Aminopyrimidine aminohydrolase</fullName>
        <ecNumber evidence="5 9">3.5.99.2</ecNumber>
    </recommendedName>
</protein>
<comment type="pathway">
    <text evidence="2 9">Cofactor biosynthesis; thiamine diphosphate biosynthesis.</text>
</comment>
<evidence type="ECO:0000256" key="8">
    <source>
        <dbReference type="ARBA" id="ARBA00048337"/>
    </source>
</evidence>
<comment type="subunit">
    <text evidence="4">Homotetramer.</text>
</comment>
<dbReference type="GO" id="GO:0050334">
    <property type="term" value="F:thiaminase activity"/>
    <property type="evidence" value="ECO:0007669"/>
    <property type="project" value="UniProtKB-EC"/>
</dbReference>
<dbReference type="PANTHER" id="PTHR43198">
    <property type="entry name" value="BIFUNCTIONAL TH2 PROTEIN"/>
    <property type="match status" value="1"/>
</dbReference>
<evidence type="ECO:0000256" key="3">
    <source>
        <dbReference type="ARBA" id="ARBA00010264"/>
    </source>
</evidence>